<evidence type="ECO:0000256" key="4">
    <source>
        <dbReference type="ARBA" id="ARBA00023235"/>
    </source>
</evidence>
<evidence type="ECO:0000256" key="5">
    <source>
        <dbReference type="RuleBase" id="RU363019"/>
    </source>
</evidence>
<keyword evidence="3 5" id="KW-0697">Rotamase</keyword>
<comment type="function">
    <text evidence="5">PPIases accelerate the folding of proteins. It catalyzes the cis-trans isomerization of proline imidic peptide bonds in oligopeptides.</text>
</comment>
<sequence>SDGEAKVEQLAVRFKSQELANSFKRRFEESGLSKDTNPVVYFEVSADDEPLGHITMELFSNIVPRTAENFRALCTGEKGFGFKNSRFHRIVTDFVCQGGDITNYDGSGGRSIYGGDFEDENFEVKHTGPGLLSMANRGRDKNNSQFFITLKKAEHLDFKHVVFGFVKDGMDVVKKIGSFVNYRPLKTCKKTAHAAGM</sequence>
<dbReference type="GO" id="GO:0005737">
    <property type="term" value="C:cytoplasm"/>
    <property type="evidence" value="ECO:0007669"/>
    <property type="project" value="TreeGrafter"/>
</dbReference>
<dbReference type="FunFam" id="2.40.100.10:FF:000020">
    <property type="entry name" value="E3 SUMO-protein ligase RanBP2"/>
    <property type="match status" value="1"/>
</dbReference>
<comment type="catalytic activity">
    <reaction evidence="5">
        <text>[protein]-peptidylproline (omega=180) = [protein]-peptidylproline (omega=0)</text>
        <dbReference type="Rhea" id="RHEA:16237"/>
        <dbReference type="Rhea" id="RHEA-COMP:10747"/>
        <dbReference type="Rhea" id="RHEA-COMP:10748"/>
        <dbReference type="ChEBI" id="CHEBI:83833"/>
        <dbReference type="ChEBI" id="CHEBI:83834"/>
        <dbReference type="EC" id="5.2.1.8"/>
    </reaction>
</comment>
<protein>
    <recommendedName>
        <fullName evidence="5">Peptidyl-prolyl cis-trans isomerase</fullName>
        <shortName evidence="5">PPIase</shortName>
        <ecNumber evidence="5">5.2.1.8</ecNumber>
    </recommendedName>
</protein>
<dbReference type="InterPro" id="IPR029000">
    <property type="entry name" value="Cyclophilin-like_dom_sf"/>
</dbReference>
<dbReference type="PANTHER" id="PTHR11071">
    <property type="entry name" value="PEPTIDYL-PROLYL CIS-TRANS ISOMERASE"/>
    <property type="match status" value="1"/>
</dbReference>
<name>A0A8C6ZDI3_NOTPE</name>
<organism evidence="7 8">
    <name type="scientific">Nothoprocta perdicaria</name>
    <name type="common">Chilean tinamou</name>
    <name type="synonym">Crypturus perdicarius</name>
    <dbReference type="NCBI Taxonomy" id="30464"/>
    <lineage>
        <taxon>Eukaryota</taxon>
        <taxon>Metazoa</taxon>
        <taxon>Chordata</taxon>
        <taxon>Craniata</taxon>
        <taxon>Vertebrata</taxon>
        <taxon>Euteleostomi</taxon>
        <taxon>Archelosauria</taxon>
        <taxon>Archosauria</taxon>
        <taxon>Dinosauria</taxon>
        <taxon>Saurischia</taxon>
        <taxon>Theropoda</taxon>
        <taxon>Coelurosauria</taxon>
        <taxon>Aves</taxon>
        <taxon>Palaeognathae</taxon>
        <taxon>Tinamiformes</taxon>
        <taxon>Tinamidae</taxon>
        <taxon>Nothoprocta</taxon>
    </lineage>
</organism>
<keyword evidence="4 5" id="KW-0413">Isomerase</keyword>
<comment type="similarity">
    <text evidence="5">Belongs to the cyclophilin-type PPIase family.</text>
</comment>
<reference evidence="7" key="1">
    <citation type="submission" date="2025-08" db="UniProtKB">
        <authorList>
            <consortium name="Ensembl"/>
        </authorList>
    </citation>
    <scope>IDENTIFICATION</scope>
</reference>
<dbReference type="Pfam" id="PF00638">
    <property type="entry name" value="Ran_BP1"/>
    <property type="match status" value="1"/>
</dbReference>
<proteinExistence type="inferred from homology"/>
<dbReference type="InterPro" id="IPR000156">
    <property type="entry name" value="Ran_bind_dom"/>
</dbReference>
<keyword evidence="2" id="KW-0677">Repeat</keyword>
<dbReference type="SUPFAM" id="SSF50891">
    <property type="entry name" value="Cyclophilin-like"/>
    <property type="match status" value="1"/>
</dbReference>
<keyword evidence="1" id="KW-0597">Phosphoprotein</keyword>
<dbReference type="EC" id="5.2.1.8" evidence="5"/>
<accession>A0A8C6ZDI3</accession>
<dbReference type="GO" id="GO:0003755">
    <property type="term" value="F:peptidyl-prolyl cis-trans isomerase activity"/>
    <property type="evidence" value="ECO:0007669"/>
    <property type="project" value="UniProtKB-UniRule"/>
</dbReference>
<evidence type="ECO:0000256" key="1">
    <source>
        <dbReference type="ARBA" id="ARBA00022553"/>
    </source>
</evidence>
<dbReference type="InterPro" id="IPR002130">
    <property type="entry name" value="Cyclophilin-type_PPIase_dom"/>
</dbReference>
<dbReference type="Gene3D" id="2.40.100.10">
    <property type="entry name" value="Cyclophilin-like"/>
    <property type="match status" value="1"/>
</dbReference>
<dbReference type="GO" id="GO:0016018">
    <property type="term" value="F:cyclosporin A binding"/>
    <property type="evidence" value="ECO:0007669"/>
    <property type="project" value="TreeGrafter"/>
</dbReference>
<evidence type="ECO:0000256" key="2">
    <source>
        <dbReference type="ARBA" id="ARBA00022737"/>
    </source>
</evidence>
<dbReference type="InterPro" id="IPR020892">
    <property type="entry name" value="Cyclophilin-type_PPIase_CS"/>
</dbReference>
<dbReference type="PRINTS" id="PR00153">
    <property type="entry name" value="CSAPPISMRASE"/>
</dbReference>
<evidence type="ECO:0000256" key="3">
    <source>
        <dbReference type="ARBA" id="ARBA00023110"/>
    </source>
</evidence>
<dbReference type="Pfam" id="PF00160">
    <property type="entry name" value="Pro_isomerase"/>
    <property type="match status" value="1"/>
</dbReference>
<evidence type="ECO:0000313" key="7">
    <source>
        <dbReference type="Ensembl" id="ENSNPEP00000010998.1"/>
    </source>
</evidence>
<dbReference type="Ensembl" id="ENSNPET00000011282.1">
    <property type="protein sequence ID" value="ENSNPEP00000010998.1"/>
    <property type="gene ID" value="ENSNPEG00000008256.1"/>
</dbReference>
<evidence type="ECO:0000313" key="8">
    <source>
        <dbReference type="Proteomes" id="UP000694420"/>
    </source>
</evidence>
<evidence type="ECO:0000259" key="6">
    <source>
        <dbReference type="PROSITE" id="PS50072"/>
    </source>
</evidence>
<dbReference type="PROSITE" id="PS00170">
    <property type="entry name" value="CSA_PPIASE_1"/>
    <property type="match status" value="1"/>
</dbReference>
<keyword evidence="8" id="KW-1185">Reference proteome</keyword>
<feature type="domain" description="PPIase cyclophilin-type" evidence="6">
    <location>
        <begin position="41"/>
        <end position="176"/>
    </location>
</feature>
<dbReference type="Proteomes" id="UP000694420">
    <property type="component" value="Unplaced"/>
</dbReference>
<dbReference type="AlphaFoldDB" id="A0A8C6ZDI3"/>
<dbReference type="PROSITE" id="PS50072">
    <property type="entry name" value="CSA_PPIASE_2"/>
    <property type="match status" value="1"/>
</dbReference>
<dbReference type="GO" id="GO:0006457">
    <property type="term" value="P:protein folding"/>
    <property type="evidence" value="ECO:0007669"/>
    <property type="project" value="InterPro"/>
</dbReference>
<dbReference type="PANTHER" id="PTHR11071:SF561">
    <property type="entry name" value="PEPTIDYL-PROLYL CIS-TRANS ISOMERASE D-RELATED"/>
    <property type="match status" value="1"/>
</dbReference>
<reference evidence="7" key="2">
    <citation type="submission" date="2025-09" db="UniProtKB">
        <authorList>
            <consortium name="Ensembl"/>
        </authorList>
    </citation>
    <scope>IDENTIFICATION</scope>
</reference>